<evidence type="ECO:0000313" key="3">
    <source>
        <dbReference type="Proteomes" id="UP000326759"/>
    </source>
</evidence>
<dbReference type="EMBL" id="SEYY01002695">
    <property type="protein sequence ID" value="KAB7504638.1"/>
    <property type="molecule type" value="Genomic_DNA"/>
</dbReference>
<organism evidence="2 3">
    <name type="scientific">Armadillidium nasatum</name>
    <dbReference type="NCBI Taxonomy" id="96803"/>
    <lineage>
        <taxon>Eukaryota</taxon>
        <taxon>Metazoa</taxon>
        <taxon>Ecdysozoa</taxon>
        <taxon>Arthropoda</taxon>
        <taxon>Crustacea</taxon>
        <taxon>Multicrustacea</taxon>
        <taxon>Malacostraca</taxon>
        <taxon>Eumalacostraca</taxon>
        <taxon>Peracarida</taxon>
        <taxon>Isopoda</taxon>
        <taxon>Oniscidea</taxon>
        <taxon>Crinocheta</taxon>
        <taxon>Armadillidiidae</taxon>
        <taxon>Armadillidium</taxon>
    </lineage>
</organism>
<keyword evidence="3" id="KW-1185">Reference proteome</keyword>
<evidence type="ECO:0000313" key="2">
    <source>
        <dbReference type="EMBL" id="KAB7504638.1"/>
    </source>
</evidence>
<reference evidence="2 3" key="1">
    <citation type="journal article" date="2019" name="PLoS Biol.">
        <title>Sex chromosomes control vertical transmission of feminizing Wolbachia symbionts in an isopod.</title>
        <authorList>
            <person name="Becking T."/>
            <person name="Chebbi M.A."/>
            <person name="Giraud I."/>
            <person name="Moumen B."/>
            <person name="Laverre T."/>
            <person name="Caubet Y."/>
            <person name="Peccoud J."/>
            <person name="Gilbert C."/>
            <person name="Cordaux R."/>
        </authorList>
    </citation>
    <scope>NUCLEOTIDE SEQUENCE [LARGE SCALE GENOMIC DNA]</scope>
    <source>
        <strain evidence="2">ANa2</strain>
        <tissue evidence="2">Whole body excluding digestive tract and cuticle</tissue>
    </source>
</reference>
<evidence type="ECO:0000256" key="1">
    <source>
        <dbReference type="SAM" id="MobiDB-lite"/>
    </source>
</evidence>
<accession>A0A5N5TEY3</accession>
<protein>
    <submittedName>
        <fullName evidence="2">Uncharacterized protein</fullName>
    </submittedName>
</protein>
<gene>
    <name evidence="2" type="ORF">Anas_07482</name>
</gene>
<feature type="region of interest" description="Disordered" evidence="1">
    <location>
        <begin position="1"/>
        <end position="34"/>
    </location>
</feature>
<proteinExistence type="predicted"/>
<dbReference type="AlphaFoldDB" id="A0A5N5TEY3"/>
<feature type="compositionally biased region" description="Acidic residues" evidence="1">
    <location>
        <begin position="8"/>
        <end position="29"/>
    </location>
</feature>
<comment type="caution">
    <text evidence="2">The sequence shown here is derived from an EMBL/GenBank/DDBJ whole genome shotgun (WGS) entry which is preliminary data.</text>
</comment>
<dbReference type="Proteomes" id="UP000326759">
    <property type="component" value="Unassembled WGS sequence"/>
</dbReference>
<name>A0A5N5TEY3_9CRUS</name>
<sequence length="97" mass="11524">MGKLEEKEEKEEEKKDDEEEEEEEEEDYSSPDKEHLSVLCIKVEMFLSCSFLIADDLEWIKHFLLVSNTYLIFALHNIEKPHMVAVDGFYSVMNHRI</sequence>